<evidence type="ECO:0000313" key="11">
    <source>
        <dbReference type="Proteomes" id="UP000789508"/>
    </source>
</evidence>
<evidence type="ECO:0000256" key="8">
    <source>
        <dbReference type="PIRSR" id="PIRSR608901-2"/>
    </source>
</evidence>
<evidence type="ECO:0000256" key="7">
    <source>
        <dbReference type="PIRSR" id="PIRSR608901-1"/>
    </source>
</evidence>
<keyword evidence="7" id="KW-0479">Metal-binding</keyword>
<keyword evidence="7" id="KW-0106">Calcium</keyword>
<feature type="transmembrane region" description="Helical" evidence="9">
    <location>
        <begin position="55"/>
        <end position="79"/>
    </location>
</feature>
<evidence type="ECO:0000313" key="10">
    <source>
        <dbReference type="EMBL" id="CAG8539409.1"/>
    </source>
</evidence>
<keyword evidence="8" id="KW-0862">Zinc</keyword>
<evidence type="ECO:0000256" key="1">
    <source>
        <dbReference type="ARBA" id="ARBA00004141"/>
    </source>
</evidence>
<organism evidence="10 11">
    <name type="scientific">Ambispora leptoticha</name>
    <dbReference type="NCBI Taxonomy" id="144679"/>
    <lineage>
        <taxon>Eukaryota</taxon>
        <taxon>Fungi</taxon>
        <taxon>Fungi incertae sedis</taxon>
        <taxon>Mucoromycota</taxon>
        <taxon>Glomeromycotina</taxon>
        <taxon>Glomeromycetes</taxon>
        <taxon>Archaeosporales</taxon>
        <taxon>Ambisporaceae</taxon>
        <taxon>Ambispora</taxon>
    </lineage>
</organism>
<evidence type="ECO:0000256" key="6">
    <source>
        <dbReference type="ARBA" id="ARBA00023136"/>
    </source>
</evidence>
<dbReference type="EMBL" id="CAJVPS010001473">
    <property type="protein sequence ID" value="CAG8539409.1"/>
    <property type="molecule type" value="Genomic_DNA"/>
</dbReference>
<dbReference type="Pfam" id="PF05875">
    <property type="entry name" value="Ceramidase"/>
    <property type="match status" value="1"/>
</dbReference>
<comment type="similarity">
    <text evidence="2">Belongs to the alkaline ceramidase family.</text>
</comment>
<feature type="binding site" evidence="8">
    <location>
        <position position="216"/>
    </location>
    <ligand>
        <name>Zn(2+)</name>
        <dbReference type="ChEBI" id="CHEBI:29105"/>
        <note>catalytic</note>
    </ligand>
</feature>
<evidence type="ECO:0000256" key="4">
    <source>
        <dbReference type="ARBA" id="ARBA00022801"/>
    </source>
</evidence>
<comment type="caution">
    <text evidence="10">The sequence shown here is derived from an EMBL/GenBank/DDBJ whole genome shotgun (WGS) entry which is preliminary data.</text>
</comment>
<reference evidence="10" key="1">
    <citation type="submission" date="2021-06" db="EMBL/GenBank/DDBJ databases">
        <authorList>
            <person name="Kallberg Y."/>
            <person name="Tangrot J."/>
            <person name="Rosling A."/>
        </authorList>
    </citation>
    <scope>NUCLEOTIDE SEQUENCE</scope>
    <source>
        <strain evidence="10">FL130A</strain>
    </source>
</reference>
<protein>
    <submittedName>
        <fullName evidence="10">7094_t:CDS:1</fullName>
    </submittedName>
</protein>
<dbReference type="AlphaFoldDB" id="A0A9N9ASK8"/>
<feature type="transmembrane region" description="Helical" evidence="9">
    <location>
        <begin position="109"/>
        <end position="128"/>
    </location>
</feature>
<sequence length="270" mass="31068">MAETTNTTNAESNVTIKAPYWGQGTSTLDWCEVTVLLSIFGIYTTVKYNLGTRYVVAHLALCSIGIGSWFFHMTLWFEFQLLDELPMLYATSVLLYNIYEIYEKPKYGSLIPFTLFTYAATVTALYLYNQEPVFHQVAYAFLVSALHFRSVYLLQQIENVSLRNQLKFLLFGAAILFGTGFLLWNVDNIACAQLREARTLIGKPLAHILELHGWWHILTASGSYWWMVYNQYVRIVLLGKSGKQKEWQISWVLGVIPYVSRISQIILKNE</sequence>
<name>A0A9N9ASK8_9GLOM</name>
<comment type="subcellular location">
    <subcellularLocation>
        <location evidence="1">Membrane</location>
        <topology evidence="1">Multi-pass membrane protein</topology>
    </subcellularLocation>
</comment>
<dbReference type="GO" id="GO:0046513">
    <property type="term" value="P:ceramide biosynthetic process"/>
    <property type="evidence" value="ECO:0007669"/>
    <property type="project" value="TreeGrafter"/>
</dbReference>
<proteinExistence type="inferred from homology"/>
<accession>A0A9N9ASK8</accession>
<dbReference type="PANTHER" id="PTHR46187">
    <property type="entry name" value="ALKALINE CERAMIDASE 3"/>
    <property type="match status" value="1"/>
</dbReference>
<feature type="transmembrane region" description="Helical" evidence="9">
    <location>
        <begin position="134"/>
        <end position="154"/>
    </location>
</feature>
<gene>
    <name evidence="10" type="ORF">ALEPTO_LOCUS5334</name>
</gene>
<dbReference type="GO" id="GO:0005789">
    <property type="term" value="C:endoplasmic reticulum membrane"/>
    <property type="evidence" value="ECO:0007669"/>
    <property type="project" value="TreeGrafter"/>
</dbReference>
<dbReference type="Proteomes" id="UP000789508">
    <property type="component" value="Unassembled WGS sequence"/>
</dbReference>
<dbReference type="GO" id="GO:0046514">
    <property type="term" value="P:ceramide catabolic process"/>
    <property type="evidence" value="ECO:0007669"/>
    <property type="project" value="TreeGrafter"/>
</dbReference>
<dbReference type="PANTHER" id="PTHR46187:SF3">
    <property type="entry name" value="ALKALINE CERAMIDASE 3"/>
    <property type="match status" value="1"/>
</dbReference>
<dbReference type="OrthoDB" id="187171at2759"/>
<evidence type="ECO:0000256" key="3">
    <source>
        <dbReference type="ARBA" id="ARBA00022692"/>
    </source>
</evidence>
<feature type="binding site" evidence="8">
    <location>
        <position position="72"/>
    </location>
    <ligand>
        <name>Zn(2+)</name>
        <dbReference type="ChEBI" id="CHEBI:29105"/>
        <note>catalytic</note>
    </ligand>
</feature>
<evidence type="ECO:0000256" key="9">
    <source>
        <dbReference type="SAM" id="Phobius"/>
    </source>
</evidence>
<feature type="binding site" evidence="7">
    <location>
        <position position="32"/>
    </location>
    <ligand>
        <name>Ca(2+)</name>
        <dbReference type="ChEBI" id="CHEBI:29108"/>
    </ligand>
</feature>
<keyword evidence="3 9" id="KW-0812">Transmembrane</keyword>
<evidence type="ECO:0000256" key="5">
    <source>
        <dbReference type="ARBA" id="ARBA00022989"/>
    </source>
</evidence>
<keyword evidence="4" id="KW-0378">Hydrolase</keyword>
<dbReference type="GO" id="GO:0016811">
    <property type="term" value="F:hydrolase activity, acting on carbon-nitrogen (but not peptide) bonds, in linear amides"/>
    <property type="evidence" value="ECO:0007669"/>
    <property type="project" value="InterPro"/>
</dbReference>
<feature type="binding site" evidence="7">
    <location>
        <position position="30"/>
    </location>
    <ligand>
        <name>Ca(2+)</name>
        <dbReference type="ChEBI" id="CHEBI:29108"/>
    </ligand>
</feature>
<feature type="binding site" evidence="7">
    <location>
        <position position="29"/>
    </location>
    <ligand>
        <name>Ca(2+)</name>
        <dbReference type="ChEBI" id="CHEBI:29108"/>
    </ligand>
</feature>
<feature type="binding site" evidence="8">
    <location>
        <position position="212"/>
    </location>
    <ligand>
        <name>Zn(2+)</name>
        <dbReference type="ChEBI" id="CHEBI:29105"/>
        <note>catalytic</note>
    </ligand>
</feature>
<keyword evidence="11" id="KW-1185">Reference proteome</keyword>
<dbReference type="GO" id="GO:0046872">
    <property type="term" value="F:metal ion binding"/>
    <property type="evidence" value="ECO:0007669"/>
    <property type="project" value="UniProtKB-KW"/>
</dbReference>
<comment type="cofactor">
    <cofactor evidence="8">
        <name>Zn(2+)</name>
        <dbReference type="ChEBI" id="CHEBI:29105"/>
    </cofactor>
</comment>
<dbReference type="InterPro" id="IPR008901">
    <property type="entry name" value="ACER"/>
</dbReference>
<feature type="transmembrane region" description="Helical" evidence="9">
    <location>
        <begin position="166"/>
        <end position="184"/>
    </location>
</feature>
<keyword evidence="5 9" id="KW-1133">Transmembrane helix</keyword>
<keyword evidence="6 9" id="KW-0472">Membrane</keyword>
<evidence type="ECO:0000256" key="2">
    <source>
        <dbReference type="ARBA" id="ARBA00009780"/>
    </source>
</evidence>